<sequence length="185" mass="19601">MLNQDQIATTRQANLDLFFGLSSKAVEGVEKLAALNIQAIRATVSDTFDLAQKSLSVKEPQDWLALQNGAAATIAEKVQSYSRQVFDIASATQAEFARVGQAQGEAYRRQMQTVVEDATKNAPTGSEAAMAALNSAIAAANTLYETLQGAGQQAVEVTRSNLDMAAAASKSARRAIDPVLPAAKR</sequence>
<dbReference type="RefSeq" id="WP_042313668.1">
    <property type="nucleotide sequence ID" value="NZ_CP026111.1"/>
</dbReference>
<organism evidence="2 3">
    <name type="scientific">Paraburkholderia terrae</name>
    <dbReference type="NCBI Taxonomy" id="311230"/>
    <lineage>
        <taxon>Bacteria</taxon>
        <taxon>Pseudomonadati</taxon>
        <taxon>Pseudomonadota</taxon>
        <taxon>Betaproteobacteria</taxon>
        <taxon>Burkholderiales</taxon>
        <taxon>Burkholderiaceae</taxon>
        <taxon>Paraburkholderia</taxon>
    </lineage>
</organism>
<feature type="domain" description="Phasin" evidence="1">
    <location>
        <begin position="6"/>
        <end position="103"/>
    </location>
</feature>
<evidence type="ECO:0000259" key="1">
    <source>
        <dbReference type="Pfam" id="PF09361"/>
    </source>
</evidence>
<protein>
    <submittedName>
        <fullName evidence="2">Phasin (PHA-granule associated protein)</fullName>
    </submittedName>
</protein>
<evidence type="ECO:0000313" key="2">
    <source>
        <dbReference type="EMBL" id="AUT59505.1"/>
    </source>
</evidence>
<dbReference type="InterPro" id="IPR018968">
    <property type="entry name" value="Phasin"/>
</dbReference>
<dbReference type="NCBIfam" id="TIGR01841">
    <property type="entry name" value="phasin"/>
    <property type="match status" value="1"/>
</dbReference>
<reference evidence="2 3" key="1">
    <citation type="submission" date="2018-01" db="EMBL/GenBank/DDBJ databases">
        <title>Species boundaries and ecological features among Paraburkholderia terrae DSMZ17804T, P. hospita DSMZ17164T and P. caribensis DSMZ13236T.</title>
        <authorList>
            <person name="Pratama A.A."/>
        </authorList>
    </citation>
    <scope>NUCLEOTIDE SEQUENCE [LARGE SCALE GENOMIC DNA]</scope>
    <source>
        <strain evidence="2 3">DSM 17804</strain>
    </source>
</reference>
<dbReference type="Pfam" id="PF09361">
    <property type="entry name" value="Phasin_2"/>
    <property type="match status" value="1"/>
</dbReference>
<dbReference type="KEGG" id="pter:C2L65_07750"/>
<dbReference type="EMBL" id="CP026111">
    <property type="protein sequence ID" value="AUT59505.1"/>
    <property type="molecule type" value="Genomic_DNA"/>
</dbReference>
<dbReference type="Proteomes" id="UP000243502">
    <property type="component" value="Chromosome 1"/>
</dbReference>
<evidence type="ECO:0000313" key="3">
    <source>
        <dbReference type="Proteomes" id="UP000243502"/>
    </source>
</evidence>
<gene>
    <name evidence="2" type="ORF">C2L65_07750</name>
</gene>
<dbReference type="InterPro" id="IPR010127">
    <property type="entry name" value="Phasin_subfam-1"/>
</dbReference>
<accession>A0A2I8EIS5</accession>
<dbReference type="AlphaFoldDB" id="A0A2I8EIS5"/>
<dbReference type="OrthoDB" id="9115286at2"/>
<name>A0A2I8EIS5_9BURK</name>
<proteinExistence type="predicted"/>